<keyword evidence="1" id="KW-1133">Transmembrane helix</keyword>
<keyword evidence="1" id="KW-0472">Membrane</keyword>
<feature type="transmembrane region" description="Helical" evidence="1">
    <location>
        <begin position="64"/>
        <end position="82"/>
    </location>
</feature>
<dbReference type="Proteomes" id="UP001652442">
    <property type="component" value="Unassembled WGS sequence"/>
</dbReference>
<proteinExistence type="predicted"/>
<organism evidence="2 3">
    <name type="scientific">Brotonthovivens ammoniilytica</name>
    <dbReference type="NCBI Taxonomy" id="2981725"/>
    <lineage>
        <taxon>Bacteria</taxon>
        <taxon>Bacillati</taxon>
        <taxon>Bacillota</taxon>
        <taxon>Clostridia</taxon>
        <taxon>Lachnospirales</taxon>
        <taxon>Lachnospiraceae</taxon>
        <taxon>Brotonthovivens</taxon>
    </lineage>
</organism>
<name>A0ABT2TN11_9FIRM</name>
<dbReference type="EMBL" id="JAOQJQ010000008">
    <property type="protein sequence ID" value="MCU6763623.1"/>
    <property type="molecule type" value="Genomic_DNA"/>
</dbReference>
<accession>A0ABT2TN11</accession>
<evidence type="ECO:0000256" key="1">
    <source>
        <dbReference type="SAM" id="Phobius"/>
    </source>
</evidence>
<sequence length="84" mass="9539">MNKVIKMRDWKKRKNKTKKDKSQEYLDVMTLLVYTVIAMAAAVCILALTALITQTDVTSWNNTILVSVFFILTGIISGVFLLQK</sequence>
<keyword evidence="3" id="KW-1185">Reference proteome</keyword>
<keyword evidence="1" id="KW-0812">Transmembrane</keyword>
<reference evidence="2 3" key="1">
    <citation type="journal article" date="2021" name="ISME Commun">
        <title>Automated analysis of genomic sequences facilitates high-throughput and comprehensive description of bacteria.</title>
        <authorList>
            <person name="Hitch T.C.A."/>
        </authorList>
    </citation>
    <scope>NUCLEOTIDE SEQUENCE [LARGE SCALE GENOMIC DNA]</scope>
    <source>
        <strain evidence="2 3">Sanger_109</strain>
    </source>
</reference>
<gene>
    <name evidence="2" type="ORF">OCV88_15040</name>
</gene>
<evidence type="ECO:0000313" key="2">
    <source>
        <dbReference type="EMBL" id="MCU6763623.1"/>
    </source>
</evidence>
<evidence type="ECO:0000313" key="3">
    <source>
        <dbReference type="Proteomes" id="UP001652442"/>
    </source>
</evidence>
<comment type="caution">
    <text evidence="2">The sequence shown here is derived from an EMBL/GenBank/DDBJ whole genome shotgun (WGS) entry which is preliminary data.</text>
</comment>
<feature type="transmembrane region" description="Helical" evidence="1">
    <location>
        <begin position="28"/>
        <end position="52"/>
    </location>
</feature>
<dbReference type="RefSeq" id="WP_158426256.1">
    <property type="nucleotide sequence ID" value="NZ_JAOQJQ010000008.1"/>
</dbReference>
<protein>
    <submittedName>
        <fullName evidence="2">Uncharacterized protein</fullName>
    </submittedName>
</protein>